<protein>
    <submittedName>
        <fullName evidence="1">Uncharacterized protein</fullName>
    </submittedName>
</protein>
<comment type="caution">
    <text evidence="1">The sequence shown here is derived from an EMBL/GenBank/DDBJ whole genome shotgun (WGS) entry which is preliminary data.</text>
</comment>
<name>A0A0V1J7L8_TRIPS</name>
<organism evidence="1 2">
    <name type="scientific">Trichinella pseudospiralis</name>
    <name type="common">Parasitic roundworm</name>
    <dbReference type="NCBI Taxonomy" id="6337"/>
    <lineage>
        <taxon>Eukaryota</taxon>
        <taxon>Metazoa</taxon>
        <taxon>Ecdysozoa</taxon>
        <taxon>Nematoda</taxon>
        <taxon>Enoplea</taxon>
        <taxon>Dorylaimia</taxon>
        <taxon>Trichinellida</taxon>
        <taxon>Trichinellidae</taxon>
        <taxon>Trichinella</taxon>
    </lineage>
</organism>
<evidence type="ECO:0000313" key="1">
    <source>
        <dbReference type="EMBL" id="KRZ30944.1"/>
    </source>
</evidence>
<dbReference type="Proteomes" id="UP000054805">
    <property type="component" value="Unassembled WGS sequence"/>
</dbReference>
<dbReference type="EMBL" id="JYDS01000030">
    <property type="protein sequence ID" value="KRZ30944.1"/>
    <property type="molecule type" value="Genomic_DNA"/>
</dbReference>
<evidence type="ECO:0000313" key="2">
    <source>
        <dbReference type="Proteomes" id="UP000054805"/>
    </source>
</evidence>
<sequence length="103" mass="11966">MKILTKRDRWMTNGQQKGKIVHCQLIATLKWKNGIAKLPSVVRCKCAELSMLNTERERERERQRMEVGNLVSRVDSAKNSIAHSSMLFTFKLRICICLFNVTK</sequence>
<gene>
    <name evidence="1" type="ORF">T4B_1939</name>
</gene>
<dbReference type="AlphaFoldDB" id="A0A0V1J7L8"/>
<proteinExistence type="predicted"/>
<accession>A0A0V1J7L8</accession>
<keyword evidence="2" id="KW-1185">Reference proteome</keyword>
<reference evidence="1 2" key="1">
    <citation type="submission" date="2015-01" db="EMBL/GenBank/DDBJ databases">
        <title>Evolution of Trichinella species and genotypes.</title>
        <authorList>
            <person name="Korhonen P.K."/>
            <person name="Edoardo P."/>
            <person name="Giuseppe L.R."/>
            <person name="Gasser R.B."/>
        </authorList>
    </citation>
    <scope>NUCLEOTIDE SEQUENCE [LARGE SCALE GENOMIC DNA]</scope>
    <source>
        <strain evidence="1">ISS588</strain>
    </source>
</reference>